<dbReference type="NCBIfam" id="TIGR00576">
    <property type="entry name" value="dut"/>
    <property type="match status" value="1"/>
</dbReference>
<dbReference type="InterPro" id="IPR029054">
    <property type="entry name" value="dUTPase-like"/>
</dbReference>
<protein>
    <recommendedName>
        <fullName evidence="5">Deoxyuridine 5'-triphosphate nucleotidohydrolase</fullName>
        <shortName evidence="5">dUTPase</shortName>
        <ecNumber evidence="5">3.6.1.23</ecNumber>
    </recommendedName>
    <alternativeName>
        <fullName evidence="5">dUTP pyrophosphatase</fullName>
    </alternativeName>
</protein>
<proteinExistence type="evidence at transcript level"/>
<dbReference type="InterPro" id="IPR008181">
    <property type="entry name" value="dUTPase"/>
</dbReference>
<dbReference type="InterPro" id="IPR033704">
    <property type="entry name" value="dUTPase_trimeric"/>
</dbReference>
<comment type="cofactor">
    <cofactor evidence="5">
        <name>Mg(2+)</name>
        <dbReference type="ChEBI" id="CHEBI:18420"/>
    </cofactor>
</comment>
<dbReference type="GO" id="GO:0000287">
    <property type="term" value="F:magnesium ion binding"/>
    <property type="evidence" value="ECO:0007669"/>
    <property type="project" value="UniProtKB-UniRule"/>
</dbReference>
<dbReference type="GO" id="GO:0004170">
    <property type="term" value="F:dUTP diphosphatase activity"/>
    <property type="evidence" value="ECO:0007669"/>
    <property type="project" value="UniProtKB-UniRule"/>
</dbReference>
<dbReference type="InterPro" id="IPR036157">
    <property type="entry name" value="dUTPase-like_sf"/>
</dbReference>
<accession>E8Z681</accession>
<organism evidence="7">
    <name type="scientific">Pfiesteria piscicida</name>
    <name type="common">Phantom dinoflagellate</name>
    <dbReference type="NCBI Taxonomy" id="71001"/>
    <lineage>
        <taxon>Eukaryota</taxon>
        <taxon>Sar</taxon>
        <taxon>Alveolata</taxon>
        <taxon>Dinophyceae</taxon>
        <taxon>Peridiniales</taxon>
        <taxon>Pfiesteriaceae</taxon>
        <taxon>Pfiesteria</taxon>
    </lineage>
</organism>
<dbReference type="PANTHER" id="PTHR11241">
    <property type="entry name" value="DEOXYURIDINE 5'-TRIPHOSPHATE NUCLEOTIDOHYDROLASE"/>
    <property type="match status" value="1"/>
</dbReference>
<dbReference type="NCBIfam" id="NF001862">
    <property type="entry name" value="PRK00601.1"/>
    <property type="match status" value="1"/>
</dbReference>
<comment type="similarity">
    <text evidence="2 5">Belongs to the dUTPase family.</text>
</comment>
<keyword evidence="3 5" id="KW-0378">Hydrolase</keyword>
<dbReference type="GO" id="GO:0046081">
    <property type="term" value="P:dUTP catabolic process"/>
    <property type="evidence" value="ECO:0007669"/>
    <property type="project" value="UniProtKB-UniRule"/>
</dbReference>
<dbReference type="UniPathway" id="UPA00610">
    <property type="reaction ID" value="UER00666"/>
</dbReference>
<dbReference type="EC" id="3.6.1.23" evidence="5"/>
<dbReference type="Gene3D" id="2.70.40.10">
    <property type="match status" value="1"/>
</dbReference>
<keyword evidence="4 5" id="KW-0546">Nucleotide metabolism</keyword>
<evidence type="ECO:0000256" key="5">
    <source>
        <dbReference type="RuleBase" id="RU367024"/>
    </source>
</evidence>
<dbReference type="GO" id="GO:0006226">
    <property type="term" value="P:dUMP biosynthetic process"/>
    <property type="evidence" value="ECO:0007669"/>
    <property type="project" value="UniProtKB-UniRule"/>
</dbReference>
<sequence>MILLGSTVLLASQTMNSVHGFVGSNHLPVTRRSWPSQRGSVGLRSLHEEAYADDRLSKSALQVIRINDSATLPSRATAGSVGYDLCSAQETVIKAGASQLVSTALIVAIPDGFYGRVAPRSGLAVRNSIHVGAGVIDPDYRGELKVLLHNLGADDFVVRPGDRIAQLIVEACATPPVVEVQELEETERGLGGFGSTGTAWSGPLPLQCCFAFAEAGCSQKHTTSMEQLERQSSRSMAEP</sequence>
<evidence type="ECO:0000313" key="7">
    <source>
        <dbReference type="EMBL" id="ACU44961.1"/>
    </source>
</evidence>
<comment type="catalytic activity">
    <reaction evidence="5">
        <text>dUTP + H2O = dUMP + diphosphate + H(+)</text>
        <dbReference type="Rhea" id="RHEA:10248"/>
        <dbReference type="ChEBI" id="CHEBI:15377"/>
        <dbReference type="ChEBI" id="CHEBI:15378"/>
        <dbReference type="ChEBI" id="CHEBI:33019"/>
        <dbReference type="ChEBI" id="CHEBI:61555"/>
        <dbReference type="ChEBI" id="CHEBI:246422"/>
        <dbReference type="EC" id="3.6.1.23"/>
    </reaction>
</comment>
<feature type="domain" description="dUTPase-like" evidence="6">
    <location>
        <begin position="69"/>
        <end position="197"/>
    </location>
</feature>
<keyword evidence="5" id="KW-0460">Magnesium</keyword>
<comment type="pathway">
    <text evidence="1 5">Pyrimidine metabolism; dUMP biosynthesis; dUMP from dCTP (dUTP route): step 2/2.</text>
</comment>
<evidence type="ECO:0000256" key="3">
    <source>
        <dbReference type="ARBA" id="ARBA00022801"/>
    </source>
</evidence>
<evidence type="ECO:0000256" key="2">
    <source>
        <dbReference type="ARBA" id="ARBA00006581"/>
    </source>
</evidence>
<dbReference type="Pfam" id="PF00692">
    <property type="entry name" value="dUTPase"/>
    <property type="match status" value="1"/>
</dbReference>
<dbReference type="CDD" id="cd07557">
    <property type="entry name" value="trimeric_dUTPase"/>
    <property type="match status" value="1"/>
</dbReference>
<evidence type="ECO:0000256" key="1">
    <source>
        <dbReference type="ARBA" id="ARBA00005142"/>
    </source>
</evidence>
<dbReference type="SUPFAM" id="SSF51283">
    <property type="entry name" value="dUTPase-like"/>
    <property type="match status" value="1"/>
</dbReference>
<dbReference type="AlphaFoldDB" id="E8Z681"/>
<reference evidence="7" key="1">
    <citation type="submission" date="2008-12" db="EMBL/GenBank/DDBJ databases">
        <authorList>
            <person name="Zhang H."/>
            <person name="Lin S."/>
        </authorList>
    </citation>
    <scope>NUCLEOTIDE SEQUENCE</scope>
    <source>
        <strain evidence="7">CCMP1831</strain>
    </source>
</reference>
<name>E8Z681_PFIPI</name>
<keyword evidence="5" id="KW-0479">Metal-binding</keyword>
<comment type="function">
    <text evidence="5">Involved in nucleotide metabolism via production of dUMP, the immediate precursor of thymidine nucleotides, and decreases the intracellular concentration of dUTP so that uracil cannot be incorporated into DNA.</text>
</comment>
<evidence type="ECO:0000256" key="4">
    <source>
        <dbReference type="ARBA" id="ARBA00023080"/>
    </source>
</evidence>
<reference evidence="7" key="2">
    <citation type="book" date="2010" name="PROCEEDINGS OF 13TH INTERNATIONAL CONFERENCE ON HARMFUL ALGAE" publisher="International Society For The Study of Harmful Algae" city="Hong Kong, China">
        <title>Dinoflagellate meta-transcriptomics enabled by spliced leader.</title>
        <editorList>
            <person name="Unknown A."/>
        </editorList>
        <authorList>
            <person name="Lin S."/>
            <person name="Zhang H."/>
        </authorList>
    </citation>
    <scope>NUCLEOTIDE SEQUENCE</scope>
    <source>
        <strain evidence="7">CCMP1831</strain>
    </source>
</reference>
<dbReference type="PANTHER" id="PTHR11241:SF0">
    <property type="entry name" value="DEOXYURIDINE 5'-TRIPHOSPHATE NUCLEOTIDOHYDROLASE"/>
    <property type="match status" value="1"/>
</dbReference>
<evidence type="ECO:0000259" key="6">
    <source>
        <dbReference type="Pfam" id="PF00692"/>
    </source>
</evidence>
<dbReference type="EMBL" id="FJ599908">
    <property type="protein sequence ID" value="ACU44961.1"/>
    <property type="molecule type" value="mRNA"/>
</dbReference>